<keyword evidence="2" id="KW-1133">Transmembrane helix</keyword>
<evidence type="ECO:0000256" key="2">
    <source>
        <dbReference type="SAM" id="Phobius"/>
    </source>
</evidence>
<keyword evidence="1" id="KW-0175">Coiled coil</keyword>
<evidence type="ECO:0000313" key="5">
    <source>
        <dbReference type="Proteomes" id="UP000324800"/>
    </source>
</evidence>
<evidence type="ECO:0000256" key="1">
    <source>
        <dbReference type="SAM" id="Coils"/>
    </source>
</evidence>
<dbReference type="InterPro" id="IPR000727">
    <property type="entry name" value="T_SNARE_dom"/>
</dbReference>
<keyword evidence="2" id="KW-0472">Membrane</keyword>
<proteinExistence type="predicted"/>
<protein>
    <recommendedName>
        <fullName evidence="3">t-SNARE coiled-coil homology domain-containing protein</fullName>
    </recommendedName>
</protein>
<reference evidence="4 5" key="1">
    <citation type="submission" date="2019-03" db="EMBL/GenBank/DDBJ databases">
        <title>Single cell metagenomics reveals metabolic interactions within the superorganism composed of flagellate Streblomastix strix and complex community of Bacteroidetes bacteria on its surface.</title>
        <authorList>
            <person name="Treitli S.C."/>
            <person name="Kolisko M."/>
            <person name="Husnik F."/>
            <person name="Keeling P."/>
            <person name="Hampl V."/>
        </authorList>
    </citation>
    <scope>NUCLEOTIDE SEQUENCE [LARGE SCALE GENOMIC DNA]</scope>
    <source>
        <strain evidence="4">ST1C</strain>
    </source>
</reference>
<organism evidence="4 5">
    <name type="scientific">Streblomastix strix</name>
    <dbReference type="NCBI Taxonomy" id="222440"/>
    <lineage>
        <taxon>Eukaryota</taxon>
        <taxon>Metamonada</taxon>
        <taxon>Preaxostyla</taxon>
        <taxon>Oxymonadida</taxon>
        <taxon>Streblomastigidae</taxon>
        <taxon>Streblomastix</taxon>
    </lineage>
</organism>
<evidence type="ECO:0000313" key="4">
    <source>
        <dbReference type="EMBL" id="KAA6321877.1"/>
    </source>
</evidence>
<dbReference type="AlphaFoldDB" id="A0A5J4QJ52"/>
<dbReference type="Gene3D" id="1.20.5.110">
    <property type="match status" value="1"/>
</dbReference>
<dbReference type="PROSITE" id="PS50192">
    <property type="entry name" value="T_SNARE"/>
    <property type="match status" value="1"/>
</dbReference>
<feature type="coiled-coil region" evidence="1">
    <location>
        <begin position="74"/>
        <end position="101"/>
    </location>
</feature>
<feature type="domain" description="T-SNARE coiled-coil homology" evidence="3">
    <location>
        <begin position="46"/>
        <end position="98"/>
    </location>
</feature>
<dbReference type="CDD" id="cd15841">
    <property type="entry name" value="SNARE_Qc"/>
    <property type="match status" value="1"/>
</dbReference>
<dbReference type="SUPFAM" id="SSF58038">
    <property type="entry name" value="SNARE fusion complex"/>
    <property type="match status" value="1"/>
</dbReference>
<dbReference type="EMBL" id="SNRW01045096">
    <property type="protein sequence ID" value="KAA6321877.1"/>
    <property type="molecule type" value="Genomic_DNA"/>
</dbReference>
<keyword evidence="2" id="KW-0812">Transmembrane</keyword>
<feature type="transmembrane region" description="Helical" evidence="2">
    <location>
        <begin position="110"/>
        <end position="130"/>
    </location>
</feature>
<gene>
    <name evidence="4" type="ORF">EZS28_054500</name>
</gene>
<comment type="caution">
    <text evidence="4">The sequence shown here is derived from an EMBL/GenBank/DDBJ whole genome shotgun (WGS) entry which is preliminary data.</text>
</comment>
<sequence>MLPVPLLTIGLYVVHSPTQKSSNNQPQPNTKNEESVGAALEQVMLVDDITAKVRNLKQINLHIGERLVADDPILNKFSESVENNRNKLNKVNKNVDQALQRKKKGFCSGLGTLGTVFMIYFVTMAAIRLIPPHPFGLK</sequence>
<evidence type="ECO:0000259" key="3">
    <source>
        <dbReference type="PROSITE" id="PS50192"/>
    </source>
</evidence>
<accession>A0A5J4QJ52</accession>
<name>A0A5J4QJ52_9EUKA</name>
<dbReference type="Proteomes" id="UP000324800">
    <property type="component" value="Unassembled WGS sequence"/>
</dbReference>